<comment type="similarity">
    <text evidence="2">Belongs to the FliP/MopC/SpaP family.</text>
</comment>
<dbReference type="Pfam" id="PF00813">
    <property type="entry name" value="FliP"/>
    <property type="match status" value="1"/>
</dbReference>
<keyword evidence="6 7" id="KW-0472">Membrane</keyword>
<keyword evidence="3" id="KW-1003">Cell membrane</keyword>
<dbReference type="AlphaFoldDB" id="A0AAJ5CZW4"/>
<keyword evidence="4 7" id="KW-0812">Transmembrane</keyword>
<evidence type="ECO:0000313" key="8">
    <source>
        <dbReference type="EMBL" id="SUA90064.1"/>
    </source>
</evidence>
<gene>
    <name evidence="8" type="primary">fliP_2</name>
    <name evidence="8" type="ORF">NCTC13159_01543</name>
</gene>
<evidence type="ECO:0000256" key="1">
    <source>
        <dbReference type="ARBA" id="ARBA00004651"/>
    </source>
</evidence>
<evidence type="ECO:0000256" key="2">
    <source>
        <dbReference type="ARBA" id="ARBA00006257"/>
    </source>
</evidence>
<dbReference type="GO" id="GO:0005886">
    <property type="term" value="C:plasma membrane"/>
    <property type="evidence" value="ECO:0007669"/>
    <property type="project" value="UniProtKB-SubCell"/>
</dbReference>
<dbReference type="Proteomes" id="UP000254589">
    <property type="component" value="Unassembled WGS sequence"/>
</dbReference>
<dbReference type="GO" id="GO:0009306">
    <property type="term" value="P:protein secretion"/>
    <property type="evidence" value="ECO:0007669"/>
    <property type="project" value="InterPro"/>
</dbReference>
<keyword evidence="8" id="KW-0969">Cilium</keyword>
<dbReference type="InterPro" id="IPR005838">
    <property type="entry name" value="T3SS_IM_P"/>
</dbReference>
<name>A0AAJ5CZW4_PANPU</name>
<evidence type="ECO:0000313" key="9">
    <source>
        <dbReference type="Proteomes" id="UP000254589"/>
    </source>
</evidence>
<dbReference type="EMBL" id="UGSJ01000001">
    <property type="protein sequence ID" value="SUA90064.1"/>
    <property type="molecule type" value="Genomic_DNA"/>
</dbReference>
<organism evidence="8 9">
    <name type="scientific">Pandoraea pulmonicola</name>
    <dbReference type="NCBI Taxonomy" id="93221"/>
    <lineage>
        <taxon>Bacteria</taxon>
        <taxon>Pseudomonadati</taxon>
        <taxon>Pseudomonadota</taxon>
        <taxon>Betaproteobacteria</taxon>
        <taxon>Burkholderiales</taxon>
        <taxon>Burkholderiaceae</taxon>
        <taxon>Pandoraea</taxon>
    </lineage>
</organism>
<evidence type="ECO:0000256" key="6">
    <source>
        <dbReference type="ARBA" id="ARBA00023136"/>
    </source>
</evidence>
<protein>
    <submittedName>
        <fullName evidence="8">Flagellar biosynthetic protein fliP</fullName>
    </submittedName>
</protein>
<keyword evidence="5 7" id="KW-1133">Transmembrane helix</keyword>
<evidence type="ECO:0000256" key="3">
    <source>
        <dbReference type="ARBA" id="ARBA00022475"/>
    </source>
</evidence>
<comment type="caution">
    <text evidence="8">The sequence shown here is derived from an EMBL/GenBank/DDBJ whole genome shotgun (WGS) entry which is preliminary data.</text>
</comment>
<comment type="subcellular location">
    <subcellularLocation>
        <location evidence="1">Cell membrane</location>
        <topology evidence="1">Multi-pass membrane protein</topology>
    </subcellularLocation>
</comment>
<dbReference type="PRINTS" id="PR01302">
    <property type="entry name" value="TYPE3IMPPROT"/>
</dbReference>
<dbReference type="PANTHER" id="PTHR30587:SF2">
    <property type="entry name" value="SURFACE PRESENTATION OF ANTIGENS PROTEIN SPAP"/>
    <property type="match status" value="1"/>
</dbReference>
<sequence>MTAFVMMPIFNQVQQYYSEHNVDLSNQASMHAFLDDGLGAYRQYLAKYAEPELVEFFGELQDAQLREHPPGVESPRPHRDVESDYVEQAPLLVLLPAYALSELKSAFKIGFYIYLPFLVVDMLISNILLALGMMMMSPVTIALPIKLILFVLLDGWEKLVKGLVLQYIDLAK</sequence>
<proteinExistence type="inferred from homology"/>
<evidence type="ECO:0000256" key="4">
    <source>
        <dbReference type="ARBA" id="ARBA00022692"/>
    </source>
</evidence>
<accession>A0AAJ5CZW4</accession>
<keyword evidence="8" id="KW-0966">Cell projection</keyword>
<feature type="transmembrane region" description="Helical" evidence="7">
    <location>
        <begin position="111"/>
        <end position="129"/>
    </location>
</feature>
<evidence type="ECO:0000256" key="5">
    <source>
        <dbReference type="ARBA" id="ARBA00022989"/>
    </source>
</evidence>
<dbReference type="PROSITE" id="PS01060">
    <property type="entry name" value="FLIP_1"/>
    <property type="match status" value="1"/>
</dbReference>
<reference evidence="8 9" key="1">
    <citation type="submission" date="2018-06" db="EMBL/GenBank/DDBJ databases">
        <authorList>
            <consortium name="Pathogen Informatics"/>
            <person name="Doyle S."/>
        </authorList>
    </citation>
    <scope>NUCLEOTIDE SEQUENCE [LARGE SCALE GENOMIC DNA]</scope>
    <source>
        <strain evidence="8 9">NCTC13159</strain>
    </source>
</reference>
<dbReference type="PANTHER" id="PTHR30587">
    <property type="entry name" value="FLAGELLAR BIOSYNTHETIC PROTEIN FLIP"/>
    <property type="match status" value="1"/>
</dbReference>
<dbReference type="PROSITE" id="PS01061">
    <property type="entry name" value="FLIP_2"/>
    <property type="match status" value="1"/>
</dbReference>
<evidence type="ECO:0000256" key="7">
    <source>
        <dbReference type="SAM" id="Phobius"/>
    </source>
</evidence>
<keyword evidence="8" id="KW-0282">Flagellum</keyword>